<sequence length="31" mass="3418">MAGRRITSPPAKATYPIENSALRKLAFIAWS</sequence>
<accession>G5RWE2</accession>
<reference evidence="1 2" key="1">
    <citation type="journal article" date="2011" name="BMC Genomics">
        <title>Genome sequencing reveals diversification of virulence factor content and possible host adaptation in distinct subpopulations of Salmonella enterica.</title>
        <authorList>
            <person name="den Bakker H.C."/>
            <person name="Moreno Switt A.I."/>
            <person name="Govoni G."/>
            <person name="Cummings C.A."/>
            <person name="Ranieri M.L."/>
            <person name="Degoricija L."/>
            <person name="Hoelzer K."/>
            <person name="Rodriguez-Rivera L.D."/>
            <person name="Brown S."/>
            <person name="Bolchacova E."/>
            <person name="Furtado M.R."/>
            <person name="Wiedmann M."/>
        </authorList>
    </citation>
    <scope>NUCLEOTIDE SEQUENCE [LARGE SCALE GENOMIC DNA]</scope>
    <source>
        <strain evidence="1 2">R8-2977</strain>
    </source>
</reference>
<proteinExistence type="predicted"/>
<name>G5RWE2_SALET</name>
<protein>
    <submittedName>
        <fullName evidence="1">Uncharacterized protein</fullName>
    </submittedName>
</protein>
<evidence type="ECO:0000313" key="1">
    <source>
        <dbReference type="EMBL" id="EHD03006.1"/>
    </source>
</evidence>
<evidence type="ECO:0000313" key="2">
    <source>
        <dbReference type="Proteomes" id="UP000004776"/>
    </source>
</evidence>
<feature type="non-terminal residue" evidence="1">
    <location>
        <position position="31"/>
    </location>
</feature>
<dbReference type="EMBL" id="AFCW01001087">
    <property type="protein sequence ID" value="EHD03006.1"/>
    <property type="molecule type" value="Genomic_DNA"/>
</dbReference>
<organism evidence="1 2">
    <name type="scientific">Salmonella enterica subsp. enterica serovar Urbana str. R8-2977</name>
    <dbReference type="NCBI Taxonomy" id="913084"/>
    <lineage>
        <taxon>Bacteria</taxon>
        <taxon>Pseudomonadati</taxon>
        <taxon>Pseudomonadota</taxon>
        <taxon>Gammaproteobacteria</taxon>
        <taxon>Enterobacterales</taxon>
        <taxon>Enterobacteriaceae</taxon>
        <taxon>Salmonella</taxon>
    </lineage>
</organism>
<dbReference type="Proteomes" id="UP000004776">
    <property type="component" value="Unassembled WGS sequence"/>
</dbReference>
<dbReference type="AlphaFoldDB" id="G5RWE2"/>
<gene>
    <name evidence="1" type="ORF">LTSEURB_2830</name>
</gene>
<comment type="caution">
    <text evidence="1">The sequence shown here is derived from an EMBL/GenBank/DDBJ whole genome shotgun (WGS) entry which is preliminary data.</text>
</comment>